<name>A0A7J7DVA3_TRIWF</name>
<organism evidence="1 2">
    <name type="scientific">Tripterygium wilfordii</name>
    <name type="common">Thunder God vine</name>
    <dbReference type="NCBI Taxonomy" id="458696"/>
    <lineage>
        <taxon>Eukaryota</taxon>
        <taxon>Viridiplantae</taxon>
        <taxon>Streptophyta</taxon>
        <taxon>Embryophyta</taxon>
        <taxon>Tracheophyta</taxon>
        <taxon>Spermatophyta</taxon>
        <taxon>Magnoliopsida</taxon>
        <taxon>eudicotyledons</taxon>
        <taxon>Gunneridae</taxon>
        <taxon>Pentapetalae</taxon>
        <taxon>rosids</taxon>
        <taxon>fabids</taxon>
        <taxon>Celastrales</taxon>
        <taxon>Celastraceae</taxon>
        <taxon>Tripterygium</taxon>
    </lineage>
</organism>
<keyword evidence="2" id="KW-1185">Reference proteome</keyword>
<sequence length="155" mass="17989">MASSSSNTGSDLGSSCTAKLTCPRRLPKRVPVSLRPRDGVIERLEGRESHLQVGITRLGRATTWRRERRREENREWSFPRRLKEVAGEEWRLVVTRSLLETSSVSGIIENEEEEEEEESRFKVVVLWVEGVILLVLPLLGRASCCCWWWWCFIFV</sequence>
<gene>
    <name evidence="1" type="ORF">HS088_TW03G00564</name>
</gene>
<dbReference type="EMBL" id="JAAARO010000003">
    <property type="protein sequence ID" value="KAF5750231.1"/>
    <property type="molecule type" value="Genomic_DNA"/>
</dbReference>
<reference evidence="1 2" key="1">
    <citation type="journal article" date="2020" name="Nat. Commun.">
        <title>Genome of Tripterygium wilfordii and identification of cytochrome P450 involved in triptolide biosynthesis.</title>
        <authorList>
            <person name="Tu L."/>
            <person name="Su P."/>
            <person name="Zhang Z."/>
            <person name="Gao L."/>
            <person name="Wang J."/>
            <person name="Hu T."/>
            <person name="Zhou J."/>
            <person name="Zhang Y."/>
            <person name="Zhao Y."/>
            <person name="Liu Y."/>
            <person name="Song Y."/>
            <person name="Tong Y."/>
            <person name="Lu Y."/>
            <person name="Yang J."/>
            <person name="Xu C."/>
            <person name="Jia M."/>
            <person name="Peters R.J."/>
            <person name="Huang L."/>
            <person name="Gao W."/>
        </authorList>
    </citation>
    <scope>NUCLEOTIDE SEQUENCE [LARGE SCALE GENOMIC DNA]</scope>
    <source>
        <strain evidence="2">cv. XIE 37</strain>
        <tissue evidence="1">Leaf</tissue>
    </source>
</reference>
<evidence type="ECO:0000313" key="1">
    <source>
        <dbReference type="EMBL" id="KAF5750231.1"/>
    </source>
</evidence>
<proteinExistence type="predicted"/>
<dbReference type="InParanoid" id="A0A7J7DVA3"/>
<dbReference type="AlphaFoldDB" id="A0A7J7DVA3"/>
<protein>
    <submittedName>
        <fullName evidence="1">Uncharacterized protein</fullName>
    </submittedName>
</protein>
<comment type="caution">
    <text evidence="1">The sequence shown here is derived from an EMBL/GenBank/DDBJ whole genome shotgun (WGS) entry which is preliminary data.</text>
</comment>
<dbReference type="Proteomes" id="UP000593562">
    <property type="component" value="Unassembled WGS sequence"/>
</dbReference>
<accession>A0A7J7DVA3</accession>
<evidence type="ECO:0000313" key="2">
    <source>
        <dbReference type="Proteomes" id="UP000593562"/>
    </source>
</evidence>